<evidence type="ECO:0000313" key="3">
    <source>
        <dbReference type="Proteomes" id="UP001500503"/>
    </source>
</evidence>
<dbReference type="Gene3D" id="1.10.3210.10">
    <property type="entry name" value="Hypothetical protein af1432"/>
    <property type="match status" value="1"/>
</dbReference>
<evidence type="ECO:0000259" key="1">
    <source>
        <dbReference type="PROSITE" id="PS51831"/>
    </source>
</evidence>
<dbReference type="Pfam" id="PF01966">
    <property type="entry name" value="HD"/>
    <property type="match status" value="1"/>
</dbReference>
<accession>A0ABP8QZG3</accession>
<dbReference type="Proteomes" id="UP001500503">
    <property type="component" value="Unassembled WGS sequence"/>
</dbReference>
<keyword evidence="3" id="KW-1185">Reference proteome</keyword>
<evidence type="ECO:0000313" key="2">
    <source>
        <dbReference type="EMBL" id="GAA4514092.1"/>
    </source>
</evidence>
<dbReference type="RefSeq" id="WP_345473364.1">
    <property type="nucleotide sequence ID" value="NZ_BAABHF010000048.1"/>
</dbReference>
<dbReference type="InterPro" id="IPR003607">
    <property type="entry name" value="HD/PDEase_dom"/>
</dbReference>
<dbReference type="EMBL" id="BAABHF010000048">
    <property type="protein sequence ID" value="GAA4514092.1"/>
    <property type="molecule type" value="Genomic_DNA"/>
</dbReference>
<dbReference type="InterPro" id="IPR006674">
    <property type="entry name" value="HD_domain"/>
</dbReference>
<sequence>MGQADWAREIARTLLETPLPRRWAHVQGVARQARSLAPILGDDADLLESAAILHDIGYSPDLVVTGFHPLDGARYLREEHHADAVLCALVAYHSCAINEAEDRGLAGELAAEFTPASRLLSDALTYCDMTTTPDGRPVEVEGRLSEIQTRYGPEHLVTRFIRQSSASLIGAVRAIENMQMGDYVISGALSGDR</sequence>
<dbReference type="CDD" id="cd00077">
    <property type="entry name" value="HDc"/>
    <property type="match status" value="1"/>
</dbReference>
<comment type="caution">
    <text evidence="2">The sequence shown here is derived from an EMBL/GenBank/DDBJ whole genome shotgun (WGS) entry which is preliminary data.</text>
</comment>
<feature type="domain" description="HD" evidence="1">
    <location>
        <begin position="22"/>
        <end position="116"/>
    </location>
</feature>
<gene>
    <name evidence="2" type="ORF">GCM10023191_082140</name>
</gene>
<name>A0ABP8QZG3_9ACTN</name>
<proteinExistence type="predicted"/>
<reference evidence="3" key="1">
    <citation type="journal article" date="2019" name="Int. J. Syst. Evol. Microbiol.">
        <title>The Global Catalogue of Microorganisms (GCM) 10K type strain sequencing project: providing services to taxonomists for standard genome sequencing and annotation.</title>
        <authorList>
            <consortium name="The Broad Institute Genomics Platform"/>
            <consortium name="The Broad Institute Genome Sequencing Center for Infectious Disease"/>
            <person name="Wu L."/>
            <person name="Ma J."/>
        </authorList>
    </citation>
    <scope>NUCLEOTIDE SEQUENCE [LARGE SCALE GENOMIC DNA]</scope>
    <source>
        <strain evidence="3">JCM 17933</strain>
    </source>
</reference>
<organism evidence="2 3">
    <name type="scientific">Actinoallomurus oryzae</name>
    <dbReference type="NCBI Taxonomy" id="502180"/>
    <lineage>
        <taxon>Bacteria</taxon>
        <taxon>Bacillati</taxon>
        <taxon>Actinomycetota</taxon>
        <taxon>Actinomycetes</taxon>
        <taxon>Streptosporangiales</taxon>
        <taxon>Thermomonosporaceae</taxon>
        <taxon>Actinoallomurus</taxon>
    </lineage>
</organism>
<protein>
    <submittedName>
        <fullName evidence="2">HDIG domain-containing protein</fullName>
    </submittedName>
</protein>
<dbReference type="SUPFAM" id="SSF109604">
    <property type="entry name" value="HD-domain/PDEase-like"/>
    <property type="match status" value="1"/>
</dbReference>
<dbReference type="PROSITE" id="PS51831">
    <property type="entry name" value="HD"/>
    <property type="match status" value="1"/>
</dbReference>